<organism evidence="2">
    <name type="scientific">Spironucleus salmonicida</name>
    <dbReference type="NCBI Taxonomy" id="348837"/>
    <lineage>
        <taxon>Eukaryota</taxon>
        <taxon>Metamonada</taxon>
        <taxon>Diplomonadida</taxon>
        <taxon>Hexamitidae</taxon>
        <taxon>Hexamitinae</taxon>
        <taxon>Spironucleus</taxon>
    </lineage>
</organism>
<dbReference type="VEuPathDB" id="GiardiaDB:SS50377_21481"/>
<evidence type="ECO:0000313" key="3">
    <source>
        <dbReference type="EMBL" id="KAH0575945.1"/>
    </source>
</evidence>
<evidence type="ECO:0008006" key="5">
    <source>
        <dbReference type="Google" id="ProtNLM"/>
    </source>
</evidence>
<gene>
    <name evidence="2" type="ORF">SS50377_13306</name>
    <name evidence="3" type="ORF">SS50377_21481</name>
</gene>
<feature type="region of interest" description="Disordered" evidence="1">
    <location>
        <begin position="1"/>
        <end position="26"/>
    </location>
</feature>
<dbReference type="AlphaFoldDB" id="V6LQ27"/>
<protein>
    <recommendedName>
        <fullName evidence="5">Nascent polypeptide-associated complex subunit beta</fullName>
    </recommendedName>
</protein>
<evidence type="ECO:0000313" key="2">
    <source>
        <dbReference type="EMBL" id="EST46675.1"/>
    </source>
</evidence>
<dbReference type="EMBL" id="AUWU02000002">
    <property type="protein sequence ID" value="KAH0575945.1"/>
    <property type="molecule type" value="Genomic_DNA"/>
</dbReference>
<dbReference type="Proteomes" id="UP000018208">
    <property type="component" value="Unassembled WGS sequence"/>
</dbReference>
<keyword evidence="4" id="KW-1185">Reference proteome</keyword>
<evidence type="ECO:0000256" key="1">
    <source>
        <dbReference type="SAM" id="MobiDB-lite"/>
    </source>
</evidence>
<proteinExistence type="predicted"/>
<name>V6LQ27_9EUKA</name>
<reference evidence="3" key="2">
    <citation type="submission" date="2020-12" db="EMBL/GenBank/DDBJ databases">
        <title>New Spironucleus salmonicida genome in near-complete chromosomes.</title>
        <authorList>
            <person name="Xu F."/>
            <person name="Kurt Z."/>
            <person name="Jimenez-Gonzalez A."/>
            <person name="Astvaldsson A."/>
            <person name="Andersson J.O."/>
            <person name="Svard S.G."/>
        </authorList>
    </citation>
    <scope>NUCLEOTIDE SEQUENCE</scope>
    <source>
        <strain evidence="3">ATCC 50377</strain>
    </source>
</reference>
<accession>V6LQ27</accession>
<sequence length="126" mass="14431">MNNKLISKIKQSSAKQARSNKVPASQAKLIQQTDALSGFNMKNLDMENVTIYMGDRCVEYAKPNLQGNPQTNIWSVRGEHKERASKDTRFEQRQQQSMQQLMEIFKNMAPPKTEGAAEEVEQKQEE</sequence>
<reference evidence="2 3" key="1">
    <citation type="journal article" date="2014" name="PLoS Genet.">
        <title>The Genome of Spironucleus salmonicida Highlights a Fish Pathogen Adapted to Fluctuating Environments.</title>
        <authorList>
            <person name="Xu F."/>
            <person name="Jerlstrom-Hultqvist J."/>
            <person name="Einarsson E."/>
            <person name="Astvaldsson A."/>
            <person name="Svard S.G."/>
            <person name="Andersson J.O."/>
        </authorList>
    </citation>
    <scope>NUCLEOTIDE SEQUENCE</scope>
    <source>
        <strain evidence="3">ATCC 50377</strain>
    </source>
</reference>
<evidence type="ECO:0000313" key="4">
    <source>
        <dbReference type="Proteomes" id="UP000018208"/>
    </source>
</evidence>
<dbReference type="EMBL" id="KI546072">
    <property type="protein sequence ID" value="EST46675.1"/>
    <property type="molecule type" value="Genomic_DNA"/>
</dbReference>